<evidence type="ECO:0000313" key="3">
    <source>
        <dbReference type="WBParaSite" id="L893_g18349.t1"/>
    </source>
</evidence>
<reference evidence="3" key="1">
    <citation type="submission" date="2016-11" db="UniProtKB">
        <authorList>
            <consortium name="WormBaseParasite"/>
        </authorList>
    </citation>
    <scope>IDENTIFICATION</scope>
</reference>
<evidence type="ECO:0000256" key="1">
    <source>
        <dbReference type="SAM" id="SignalP"/>
    </source>
</evidence>
<proteinExistence type="predicted"/>
<organism evidence="2 3">
    <name type="scientific">Steinernema glaseri</name>
    <dbReference type="NCBI Taxonomy" id="37863"/>
    <lineage>
        <taxon>Eukaryota</taxon>
        <taxon>Metazoa</taxon>
        <taxon>Ecdysozoa</taxon>
        <taxon>Nematoda</taxon>
        <taxon>Chromadorea</taxon>
        <taxon>Rhabditida</taxon>
        <taxon>Tylenchina</taxon>
        <taxon>Panagrolaimomorpha</taxon>
        <taxon>Strongyloidoidea</taxon>
        <taxon>Steinernematidae</taxon>
        <taxon>Steinernema</taxon>
    </lineage>
</organism>
<feature type="chain" id="PRO_5009312391" evidence="1">
    <location>
        <begin position="17"/>
        <end position="156"/>
    </location>
</feature>
<dbReference type="Proteomes" id="UP000095287">
    <property type="component" value="Unplaced"/>
</dbReference>
<protein>
    <submittedName>
        <fullName evidence="3">TIL domain-containing protein</fullName>
    </submittedName>
</protein>
<dbReference type="AlphaFoldDB" id="A0A1I7YP05"/>
<name>A0A1I7YP05_9BILA</name>
<dbReference type="WBParaSite" id="L893_g18349.t1">
    <property type="protein sequence ID" value="L893_g18349.t1"/>
    <property type="gene ID" value="L893_g18349"/>
</dbReference>
<accession>A0A1I7YP05</accession>
<keyword evidence="2" id="KW-1185">Reference proteome</keyword>
<feature type="signal peptide" evidence="1">
    <location>
        <begin position="1"/>
        <end position="16"/>
    </location>
</feature>
<keyword evidence="1" id="KW-0732">Signal</keyword>
<evidence type="ECO:0000313" key="2">
    <source>
        <dbReference type="Proteomes" id="UP000095287"/>
    </source>
</evidence>
<sequence>MLYLAIFAAAVTQMLASTQPWYHSNQDKRSTFVCGAECSTTMDCDTGLSCFNATSDSKGCCLKALKPNETGCVVNDQCKRACESTHCDLSQTPSRCLCDSGRHFLFNKCWKKCPEFALPAPVIDSKGFSRCDLKMDTKSAMMYMRRMRRQLRSAFC</sequence>